<dbReference type="EMBL" id="DS985241">
    <property type="protein sequence ID" value="EDV28412.1"/>
    <property type="molecule type" value="Genomic_DNA"/>
</dbReference>
<accession>B3RIG0</accession>
<dbReference type="RefSeq" id="XP_002107614.1">
    <property type="nucleotide sequence ID" value="XM_002107578.1"/>
</dbReference>
<dbReference type="HOGENOM" id="CLU_1604844_0_0_1"/>
<protein>
    <submittedName>
        <fullName evidence="2">Uncharacterized protein</fullName>
    </submittedName>
</protein>
<gene>
    <name evidence="2" type="ORF">TRIADDRAFT_51305</name>
</gene>
<dbReference type="OMA" id="DDICHGW"/>
<evidence type="ECO:0000256" key="1">
    <source>
        <dbReference type="SAM" id="MobiDB-lite"/>
    </source>
</evidence>
<feature type="compositionally biased region" description="Basic and acidic residues" evidence="1">
    <location>
        <begin position="108"/>
        <end position="128"/>
    </location>
</feature>
<feature type="region of interest" description="Disordered" evidence="1">
    <location>
        <begin position="1"/>
        <end position="166"/>
    </location>
</feature>
<feature type="compositionally biased region" description="Basic and acidic residues" evidence="1">
    <location>
        <begin position="48"/>
        <end position="63"/>
    </location>
</feature>
<dbReference type="CTD" id="6749644"/>
<feature type="compositionally biased region" description="Acidic residues" evidence="1">
    <location>
        <begin position="81"/>
        <end position="94"/>
    </location>
</feature>
<dbReference type="GeneID" id="6749644"/>
<name>B3RIG0_TRIAD</name>
<dbReference type="AlphaFoldDB" id="B3RIG0"/>
<dbReference type="Proteomes" id="UP000009022">
    <property type="component" value="Unassembled WGS sequence"/>
</dbReference>
<feature type="compositionally biased region" description="Basic and acidic residues" evidence="1">
    <location>
        <begin position="1"/>
        <end position="12"/>
    </location>
</feature>
<dbReference type="InParanoid" id="B3RIG0"/>
<keyword evidence="3" id="KW-1185">Reference proteome</keyword>
<evidence type="ECO:0000313" key="2">
    <source>
        <dbReference type="EMBL" id="EDV28412.1"/>
    </source>
</evidence>
<dbReference type="KEGG" id="tad:TRIADDRAFT_51305"/>
<organism evidence="2 3">
    <name type="scientific">Trichoplax adhaerens</name>
    <name type="common">Trichoplax reptans</name>
    <dbReference type="NCBI Taxonomy" id="10228"/>
    <lineage>
        <taxon>Eukaryota</taxon>
        <taxon>Metazoa</taxon>
        <taxon>Placozoa</taxon>
        <taxon>Uniplacotomia</taxon>
        <taxon>Trichoplacea</taxon>
        <taxon>Trichoplacidae</taxon>
        <taxon>Trichoplax</taxon>
    </lineage>
</organism>
<sequence>MDEEELQKKEMADSDEYEDSASETYNGKSMQDTRKYFDDSSDDDDEKQEEKSGAVKSESRKSTDNATQNAGHLMDEIFGSSDEEEFEGFQDGDDNFLASSGQTAQAFEEDKNDEKIAEDAYERDREDDKADDDDDIAYREDEFQEGDDEGDQIQDVEDEEARSFSK</sequence>
<evidence type="ECO:0000313" key="3">
    <source>
        <dbReference type="Proteomes" id="UP000009022"/>
    </source>
</evidence>
<proteinExistence type="predicted"/>
<feature type="compositionally biased region" description="Acidic residues" evidence="1">
    <location>
        <begin position="142"/>
        <end position="160"/>
    </location>
</feature>
<reference evidence="2 3" key="1">
    <citation type="journal article" date="2008" name="Nature">
        <title>The Trichoplax genome and the nature of placozoans.</title>
        <authorList>
            <person name="Srivastava M."/>
            <person name="Begovic E."/>
            <person name="Chapman J."/>
            <person name="Putnam N.H."/>
            <person name="Hellsten U."/>
            <person name="Kawashima T."/>
            <person name="Kuo A."/>
            <person name="Mitros T."/>
            <person name="Salamov A."/>
            <person name="Carpenter M.L."/>
            <person name="Signorovitch A.Y."/>
            <person name="Moreno M.A."/>
            <person name="Kamm K."/>
            <person name="Grimwood J."/>
            <person name="Schmutz J."/>
            <person name="Shapiro H."/>
            <person name="Grigoriev I.V."/>
            <person name="Buss L.W."/>
            <person name="Schierwater B."/>
            <person name="Dellaporta S.L."/>
            <person name="Rokhsar D.S."/>
        </authorList>
    </citation>
    <scope>NUCLEOTIDE SEQUENCE [LARGE SCALE GENOMIC DNA]</scope>
    <source>
        <strain evidence="2 3">Grell-BS-1999</strain>
    </source>
</reference>